<reference evidence="5" key="1">
    <citation type="journal article" date="2019" name="Int. J. Syst. Evol. Microbiol.">
        <title>The Global Catalogue of Microorganisms (GCM) 10K type strain sequencing project: providing services to taxonomists for standard genome sequencing and annotation.</title>
        <authorList>
            <consortium name="The Broad Institute Genomics Platform"/>
            <consortium name="The Broad Institute Genome Sequencing Center for Infectious Disease"/>
            <person name="Wu L."/>
            <person name="Ma J."/>
        </authorList>
    </citation>
    <scope>NUCLEOTIDE SEQUENCE [LARGE SCALE GENOMIC DNA]</scope>
    <source>
        <strain evidence="5">JCM 17782</strain>
    </source>
</reference>
<feature type="region of interest" description="Disordered" evidence="1">
    <location>
        <begin position="396"/>
        <end position="468"/>
    </location>
</feature>
<dbReference type="InterPro" id="IPR052336">
    <property type="entry name" value="MlaD_Phospholipid_Transporter"/>
</dbReference>
<dbReference type="EMBL" id="BAABGF010000036">
    <property type="protein sequence ID" value="GAA4545027.1"/>
    <property type="molecule type" value="Genomic_DNA"/>
</dbReference>
<sequence length="468" mass="49164">MISRNRLKFGLTVLLAALIVIGAGVAIRNTFFRAKTITAYFTTATAIYPGDDVRVSGIKVGSISAIHPEGTRAKMIMHVDHGVPIPADAKAVIVAQNLVAARYVQLTPAYRSSGATMRDGAIIPVERTAVPVEWDEVKDQLMRLATDLGPNSQVSSSSVGRFIDSAANALGGNGDKLRQTLAQLSGLGRILADHSGNVTDIIKNLQTFVTALRDSNQQLVQFNNRLATLSSVLDDSRSDLDAALTNLSAALPEVQRFIGKTRDQTSEQIARLADLTQILVDNKMALKNLLHVAPNALANAYNDYEPDTGTIRGGFTFSNLANPINLYCSSIEAIGNVTASESGKLCGLFLGPGMRVANPLLLFNFNYLPIPTNPILAASADPQNVVYTEARLAPGGAGPKPGPPELPPAVSAYTGLPGDTPEAPPPPPPPARIPGAAMPEPPAPTTPAEPTPPSPPVPGLLPAEGAQP</sequence>
<feature type="compositionally biased region" description="Pro residues" evidence="1">
    <location>
        <begin position="422"/>
        <end position="432"/>
    </location>
</feature>
<dbReference type="Proteomes" id="UP001501417">
    <property type="component" value="Unassembled WGS sequence"/>
</dbReference>
<organism evidence="4 5">
    <name type="scientific">Mycobacterium paraffinicum</name>
    <dbReference type="NCBI Taxonomy" id="53378"/>
    <lineage>
        <taxon>Bacteria</taxon>
        <taxon>Bacillati</taxon>
        <taxon>Actinomycetota</taxon>
        <taxon>Actinomycetes</taxon>
        <taxon>Mycobacteriales</taxon>
        <taxon>Mycobacteriaceae</taxon>
        <taxon>Mycobacterium</taxon>
    </lineage>
</organism>
<dbReference type="Pfam" id="PF11887">
    <property type="entry name" value="Mce4_CUP1"/>
    <property type="match status" value="1"/>
</dbReference>
<dbReference type="InterPro" id="IPR024516">
    <property type="entry name" value="Mce_C"/>
</dbReference>
<protein>
    <submittedName>
        <fullName evidence="4">MCE family protein</fullName>
    </submittedName>
</protein>
<evidence type="ECO:0000256" key="1">
    <source>
        <dbReference type="SAM" id="MobiDB-lite"/>
    </source>
</evidence>
<dbReference type="InterPro" id="IPR005693">
    <property type="entry name" value="Mce"/>
</dbReference>
<feature type="domain" description="Mammalian cell entry C-terminal" evidence="3">
    <location>
        <begin position="114"/>
        <end position="299"/>
    </location>
</feature>
<accession>A0ABP8RRL2</accession>
<gene>
    <name evidence="4" type="ORF">GCM10023161_32440</name>
</gene>
<keyword evidence="5" id="KW-1185">Reference proteome</keyword>
<proteinExistence type="predicted"/>
<dbReference type="PANTHER" id="PTHR33371">
    <property type="entry name" value="INTERMEMBRANE PHOSPHOLIPID TRANSPORT SYSTEM BINDING PROTEIN MLAD-RELATED"/>
    <property type="match status" value="1"/>
</dbReference>
<dbReference type="PANTHER" id="PTHR33371:SF4">
    <property type="entry name" value="INTERMEMBRANE PHOSPHOLIPID TRANSPORT SYSTEM BINDING PROTEIN MLAD"/>
    <property type="match status" value="1"/>
</dbReference>
<evidence type="ECO:0000313" key="5">
    <source>
        <dbReference type="Proteomes" id="UP001501417"/>
    </source>
</evidence>
<feature type="domain" description="Mce/MlaD" evidence="2">
    <location>
        <begin position="34"/>
        <end position="108"/>
    </location>
</feature>
<feature type="compositionally biased region" description="Pro residues" evidence="1">
    <location>
        <begin position="439"/>
        <end position="459"/>
    </location>
</feature>
<dbReference type="Pfam" id="PF02470">
    <property type="entry name" value="MlaD"/>
    <property type="match status" value="1"/>
</dbReference>
<dbReference type="RefSeq" id="WP_264041212.1">
    <property type="nucleotide sequence ID" value="NZ_BAABGF010000036.1"/>
</dbReference>
<name>A0ABP8RRL2_9MYCO</name>
<evidence type="ECO:0000313" key="4">
    <source>
        <dbReference type="EMBL" id="GAA4545027.1"/>
    </source>
</evidence>
<evidence type="ECO:0000259" key="2">
    <source>
        <dbReference type="Pfam" id="PF02470"/>
    </source>
</evidence>
<evidence type="ECO:0000259" key="3">
    <source>
        <dbReference type="Pfam" id="PF11887"/>
    </source>
</evidence>
<dbReference type="InterPro" id="IPR003399">
    <property type="entry name" value="Mce/MlaD"/>
</dbReference>
<dbReference type="NCBIfam" id="TIGR00996">
    <property type="entry name" value="Mtu_fam_mce"/>
    <property type="match status" value="1"/>
</dbReference>
<comment type="caution">
    <text evidence="4">The sequence shown here is derived from an EMBL/GenBank/DDBJ whole genome shotgun (WGS) entry which is preliminary data.</text>
</comment>